<dbReference type="Pfam" id="PF08448">
    <property type="entry name" value="PAS_4"/>
    <property type="match status" value="2"/>
</dbReference>
<dbReference type="SMART" id="SM00086">
    <property type="entry name" value="PAC"/>
    <property type="match status" value="3"/>
</dbReference>
<proteinExistence type="predicted"/>
<dbReference type="PANTHER" id="PTHR44757">
    <property type="entry name" value="DIGUANYLATE CYCLASE DGCP"/>
    <property type="match status" value="1"/>
</dbReference>
<dbReference type="InterPro" id="IPR029787">
    <property type="entry name" value="Nucleotide_cyclase"/>
</dbReference>
<gene>
    <name evidence="4" type="ORF">SAMN04489793_1830</name>
</gene>
<sequence>MRITVEPVSGNAHERDDGAEVRYLRERVAALTAEVDEARRSLPMFRAIAAAATDLIYVKDLAGRYLFVNDAVARLYGVRVADFVGNDDRQMFDAAAASQLRETDREIMRSGVAQELEESTTVDGLARTFLSTKSPYRDAAGEVIGLIGVSRDITDARSTAEEVARLRALQAAATAAATGDPDRAADLATFRTFQAIADAAPDSVYVKDREGRFVFLNRAALRVLQATELPIGEVLGSTDDAFLDAPAAARIMGADQEVMATGIAQEVDESAVVDGRPRTVRSLKAPYRDESGRVIGLVGVSRDVTASRQLEARLLRAEARWQFALDTVGEGIWDWDLPSREVYYSPRWKSMLGYADDEIGDTTLEWERRVHPEDLESALRAMNRHMRGETAEYNCEHRIRTRSGYYLWVRGRGRVIERGEDGTIVRIIGSQTDVTAEVIERRALQDAAEELGRLAEIDELTGIANRRGFTRALEAALRDASESGDVVHLALIDVDGFKTYNDTHGHVVGDHVLRELAAVIARIPSRRGEVAARYGGDELALLLVGDVDLAAVLESARRDILALGLAPNGLPVSVSIGGVSATAATTAPGLLLHEADRRLYRAKADGRNRVVAG</sequence>
<dbReference type="PROSITE" id="PS50112">
    <property type="entry name" value="PAS"/>
    <property type="match status" value="2"/>
</dbReference>
<dbReference type="Pfam" id="PF00990">
    <property type="entry name" value="GGDEF"/>
    <property type="match status" value="1"/>
</dbReference>
<dbReference type="InterPro" id="IPR000160">
    <property type="entry name" value="GGDEF_dom"/>
</dbReference>
<dbReference type="SMART" id="SM00091">
    <property type="entry name" value="PAS"/>
    <property type="match status" value="3"/>
</dbReference>
<evidence type="ECO:0000313" key="4">
    <source>
        <dbReference type="EMBL" id="SEC22408.1"/>
    </source>
</evidence>
<dbReference type="Pfam" id="PF08447">
    <property type="entry name" value="PAS_3"/>
    <property type="match status" value="1"/>
</dbReference>
<feature type="domain" description="PAS" evidence="1">
    <location>
        <begin position="317"/>
        <end position="389"/>
    </location>
</feature>
<dbReference type="NCBIfam" id="TIGR00229">
    <property type="entry name" value="sensory_box"/>
    <property type="match status" value="3"/>
</dbReference>
<dbReference type="CDD" id="cd01949">
    <property type="entry name" value="GGDEF"/>
    <property type="match status" value="1"/>
</dbReference>
<dbReference type="InterPro" id="IPR052155">
    <property type="entry name" value="Biofilm_reg_signaling"/>
</dbReference>
<dbReference type="PROSITE" id="PS50113">
    <property type="entry name" value="PAC"/>
    <property type="match status" value="3"/>
</dbReference>
<feature type="domain" description="GGDEF" evidence="3">
    <location>
        <begin position="485"/>
        <end position="613"/>
    </location>
</feature>
<dbReference type="NCBIfam" id="TIGR00254">
    <property type="entry name" value="GGDEF"/>
    <property type="match status" value="1"/>
</dbReference>
<reference evidence="5" key="1">
    <citation type="submission" date="2016-10" db="EMBL/GenBank/DDBJ databases">
        <authorList>
            <person name="Varghese N."/>
            <person name="Submissions S."/>
        </authorList>
    </citation>
    <scope>NUCLEOTIDE SEQUENCE [LARGE SCALE GENOMIC DNA]</scope>
    <source>
        <strain evidence="5">DSM 44234</strain>
    </source>
</reference>
<keyword evidence="5" id="KW-1185">Reference proteome</keyword>
<dbReference type="SUPFAM" id="SSF55785">
    <property type="entry name" value="PYP-like sensor domain (PAS domain)"/>
    <property type="match status" value="3"/>
</dbReference>
<dbReference type="InterPro" id="IPR035965">
    <property type="entry name" value="PAS-like_dom_sf"/>
</dbReference>
<feature type="domain" description="PAC" evidence="2">
    <location>
        <begin position="112"/>
        <end position="165"/>
    </location>
</feature>
<dbReference type="Gene3D" id="3.30.70.270">
    <property type="match status" value="1"/>
</dbReference>
<dbReference type="InterPro" id="IPR000700">
    <property type="entry name" value="PAS-assoc_C"/>
</dbReference>
<dbReference type="AlphaFoldDB" id="A0A1H4QSB5"/>
<dbReference type="PANTHER" id="PTHR44757:SF2">
    <property type="entry name" value="BIOFILM ARCHITECTURE MAINTENANCE PROTEIN MBAA"/>
    <property type="match status" value="1"/>
</dbReference>
<accession>A0A1H4QSB5</accession>
<dbReference type="SMART" id="SM00267">
    <property type="entry name" value="GGDEF"/>
    <property type="match status" value="1"/>
</dbReference>
<dbReference type="PROSITE" id="PS50887">
    <property type="entry name" value="GGDEF"/>
    <property type="match status" value="1"/>
</dbReference>
<dbReference type="InterPro" id="IPR000014">
    <property type="entry name" value="PAS"/>
</dbReference>
<dbReference type="SUPFAM" id="SSF55073">
    <property type="entry name" value="Nucleotide cyclase"/>
    <property type="match status" value="1"/>
</dbReference>
<protein>
    <submittedName>
        <fullName evidence="4">PAS domain S-box-containing protein/diguanylate cyclase (GGDEF) domain-containing protein</fullName>
    </submittedName>
</protein>
<organism evidence="4 5">
    <name type="scientific">Tsukamurella tyrosinosolvens</name>
    <dbReference type="NCBI Taxonomy" id="57704"/>
    <lineage>
        <taxon>Bacteria</taxon>
        <taxon>Bacillati</taxon>
        <taxon>Actinomycetota</taxon>
        <taxon>Actinomycetes</taxon>
        <taxon>Mycobacteriales</taxon>
        <taxon>Tsukamurellaceae</taxon>
        <taxon>Tsukamurella</taxon>
    </lineage>
</organism>
<dbReference type="InterPro" id="IPR001610">
    <property type="entry name" value="PAC"/>
</dbReference>
<dbReference type="InterPro" id="IPR013656">
    <property type="entry name" value="PAS_4"/>
</dbReference>
<evidence type="ECO:0000313" key="5">
    <source>
        <dbReference type="Proteomes" id="UP000182241"/>
    </source>
</evidence>
<dbReference type="EMBL" id="FNSA01000003">
    <property type="protein sequence ID" value="SEC22408.1"/>
    <property type="molecule type" value="Genomic_DNA"/>
</dbReference>
<evidence type="ECO:0000259" key="1">
    <source>
        <dbReference type="PROSITE" id="PS50112"/>
    </source>
</evidence>
<evidence type="ECO:0000259" key="2">
    <source>
        <dbReference type="PROSITE" id="PS50113"/>
    </source>
</evidence>
<name>A0A1H4QSB5_TSUTY</name>
<feature type="domain" description="PAS" evidence="1">
    <location>
        <begin position="41"/>
        <end position="111"/>
    </location>
</feature>
<feature type="domain" description="PAC" evidence="2">
    <location>
        <begin position="263"/>
        <end position="316"/>
    </location>
</feature>
<dbReference type="Proteomes" id="UP000182241">
    <property type="component" value="Unassembled WGS sequence"/>
</dbReference>
<dbReference type="STRING" id="57704.SAMN04489793_1830"/>
<evidence type="ECO:0000259" key="3">
    <source>
        <dbReference type="PROSITE" id="PS50887"/>
    </source>
</evidence>
<feature type="domain" description="PAC" evidence="2">
    <location>
        <begin position="393"/>
        <end position="446"/>
    </location>
</feature>
<dbReference type="CDD" id="cd00130">
    <property type="entry name" value="PAS"/>
    <property type="match status" value="3"/>
</dbReference>
<dbReference type="InterPro" id="IPR043128">
    <property type="entry name" value="Rev_trsase/Diguanyl_cyclase"/>
</dbReference>
<dbReference type="Gene3D" id="3.30.450.20">
    <property type="entry name" value="PAS domain"/>
    <property type="match status" value="3"/>
</dbReference>
<dbReference type="InterPro" id="IPR013655">
    <property type="entry name" value="PAS_fold_3"/>
</dbReference>